<sequence>MKKIVIITVSLLVAFIFIFHKYINMSFSTQVLPVAIKSFPIEGRWVVTRCVLTDSSAASESNTKEFWNKEAIFSGEEVYFNNESCKNPNFKIKITDTKSYFWDNFKVKPADLGISEQKVKVVTISSGNTFFDEYVQTNDNQIIKNSNGMLLFFTRQGTGVSKFPGEHEPKSSKVLMTKFQKDIVSKSGLLLGIKHKEENGYSYKTLWISSKYKNLDEIKEVKNLLVPRKSGFWEIGMDKNVLWGKSLNSSNSKYKSRTLVNSEITFVGNEYISLDNKDLGLEVVAIDNLNGDNIAFSKAFGSDAEEALKKSAELFLKRLNKRNLDQTDMNYMEKNWAVIRRSGRWILRGRTESGDFDIAYATPSILTTYDDLYIPFNSIKKVVPDAVDAYASPNRDILVVVTNTNIKVFSINNKDIGKIKADIKLKDNESVVMGQWATGEYVEEWGKVVSKVSSLSASSQPPTKQLSEK</sequence>
<keyword evidence="2" id="KW-1185">Reference proteome</keyword>
<reference evidence="1" key="1">
    <citation type="submission" date="2020-12" db="EMBL/GenBank/DDBJ databases">
        <title>Clostridium thailandense sp. nov., a novel acetogenic bacterium isolated from peat land soil in Thailand.</title>
        <authorList>
            <person name="Chaikitkaew S."/>
            <person name="Birkeland N.K."/>
        </authorList>
    </citation>
    <scope>NUCLEOTIDE SEQUENCE</scope>
    <source>
        <strain evidence="1">DSM 17425</strain>
    </source>
</reference>
<comment type="caution">
    <text evidence="1">The sequence shown here is derived from an EMBL/GenBank/DDBJ whole genome shotgun (WGS) entry which is preliminary data.</text>
</comment>
<accession>A0A934I163</accession>
<evidence type="ECO:0000313" key="2">
    <source>
        <dbReference type="Proteomes" id="UP000622687"/>
    </source>
</evidence>
<protein>
    <submittedName>
        <fullName evidence="1">Uncharacterized protein</fullName>
    </submittedName>
</protein>
<organism evidence="1 2">
    <name type="scientific">Clostridium aciditolerans</name>
    <dbReference type="NCBI Taxonomy" id="339861"/>
    <lineage>
        <taxon>Bacteria</taxon>
        <taxon>Bacillati</taxon>
        <taxon>Bacillota</taxon>
        <taxon>Clostridia</taxon>
        <taxon>Eubacteriales</taxon>
        <taxon>Clostridiaceae</taxon>
        <taxon>Clostridium</taxon>
    </lineage>
</organism>
<proteinExistence type="predicted"/>
<evidence type="ECO:0000313" key="1">
    <source>
        <dbReference type="EMBL" id="MBI6874135.1"/>
    </source>
</evidence>
<dbReference type="RefSeq" id="WP_211143539.1">
    <property type="nucleotide sequence ID" value="NZ_JAEEGB010000018.1"/>
</dbReference>
<dbReference type="EMBL" id="JAEEGB010000018">
    <property type="protein sequence ID" value="MBI6874135.1"/>
    <property type="molecule type" value="Genomic_DNA"/>
</dbReference>
<name>A0A934I163_9CLOT</name>
<dbReference type="AlphaFoldDB" id="A0A934I163"/>
<gene>
    <name evidence="1" type="ORF">I6U51_15740</name>
</gene>
<dbReference type="Proteomes" id="UP000622687">
    <property type="component" value="Unassembled WGS sequence"/>
</dbReference>